<comment type="caution">
    <text evidence="4">The sequence shown here is derived from an EMBL/GenBank/DDBJ whole genome shotgun (WGS) entry which is preliminary data.</text>
</comment>
<keyword evidence="7" id="KW-1185">Reference proteome</keyword>
<feature type="domain" description="EF-hand" evidence="3">
    <location>
        <begin position="584"/>
        <end position="619"/>
    </location>
</feature>
<dbReference type="EMBL" id="CAMXCT020002648">
    <property type="protein sequence ID" value="CAL1152934.1"/>
    <property type="molecule type" value="Genomic_DNA"/>
</dbReference>
<organism evidence="4">
    <name type="scientific">Cladocopium goreaui</name>
    <dbReference type="NCBI Taxonomy" id="2562237"/>
    <lineage>
        <taxon>Eukaryota</taxon>
        <taxon>Sar</taxon>
        <taxon>Alveolata</taxon>
        <taxon>Dinophyceae</taxon>
        <taxon>Suessiales</taxon>
        <taxon>Symbiodiniaceae</taxon>
        <taxon>Cladocopium</taxon>
    </lineage>
</organism>
<dbReference type="GO" id="GO:0016740">
    <property type="term" value="F:transferase activity"/>
    <property type="evidence" value="ECO:0007669"/>
    <property type="project" value="InterPro"/>
</dbReference>
<dbReference type="InterPro" id="IPR018247">
    <property type="entry name" value="EF_Hand_1_Ca_BS"/>
</dbReference>
<evidence type="ECO:0000259" key="3">
    <source>
        <dbReference type="PROSITE" id="PS50222"/>
    </source>
</evidence>
<feature type="domain" description="EF-hand" evidence="3">
    <location>
        <begin position="481"/>
        <end position="510"/>
    </location>
</feature>
<dbReference type="InterPro" id="IPR016035">
    <property type="entry name" value="Acyl_Trfase/lysoPLipase"/>
</dbReference>
<dbReference type="InterPro" id="IPR052760">
    <property type="entry name" value="Mitochondrial_malonyltrans"/>
</dbReference>
<accession>A0A9P1G3F7</accession>
<dbReference type="GO" id="GO:0005509">
    <property type="term" value="F:calcium ion binding"/>
    <property type="evidence" value="ECO:0007669"/>
    <property type="project" value="InterPro"/>
</dbReference>
<dbReference type="Pfam" id="PF13499">
    <property type="entry name" value="EF-hand_7"/>
    <property type="match status" value="2"/>
</dbReference>
<dbReference type="EMBL" id="CAMXCT010002648">
    <property type="protein sequence ID" value="CAI3999559.1"/>
    <property type="molecule type" value="Genomic_DNA"/>
</dbReference>
<dbReference type="PANTHER" id="PTHR47170:SF2">
    <property type="entry name" value="MALONYL-COA:ACP TRANSACYLASE (MAT) DOMAIN-CONTAINING PROTEIN"/>
    <property type="match status" value="1"/>
</dbReference>
<gene>
    <name evidence="4" type="ORF">C1SCF055_LOCUS25746</name>
</gene>
<dbReference type="SUPFAM" id="SSF52151">
    <property type="entry name" value="FabD/lysophospholipase-like"/>
    <property type="match status" value="1"/>
</dbReference>
<dbReference type="Gene3D" id="1.10.238.10">
    <property type="entry name" value="EF-hand"/>
    <property type="match status" value="3"/>
</dbReference>
<dbReference type="InterPro" id="IPR001227">
    <property type="entry name" value="Ac_transferase_dom_sf"/>
</dbReference>
<dbReference type="SMART" id="SM00054">
    <property type="entry name" value="EFh"/>
    <property type="match status" value="6"/>
</dbReference>
<feature type="region of interest" description="Disordered" evidence="2">
    <location>
        <begin position="360"/>
        <end position="385"/>
    </location>
</feature>
<evidence type="ECO:0000313" key="6">
    <source>
        <dbReference type="EMBL" id="CAL4786871.1"/>
    </source>
</evidence>
<dbReference type="OrthoDB" id="541883at2759"/>
<feature type="compositionally biased region" description="Pro residues" evidence="2">
    <location>
        <begin position="362"/>
        <end position="376"/>
    </location>
</feature>
<evidence type="ECO:0000313" key="5">
    <source>
        <dbReference type="EMBL" id="CAL1152934.1"/>
    </source>
</evidence>
<proteinExistence type="predicted"/>
<dbReference type="PROSITE" id="PS00018">
    <property type="entry name" value="EF_HAND_1"/>
    <property type="match status" value="4"/>
</dbReference>
<name>A0A9P1G3F7_9DINO</name>
<keyword evidence="1" id="KW-0106">Calcium</keyword>
<feature type="region of interest" description="Disordered" evidence="2">
    <location>
        <begin position="183"/>
        <end position="204"/>
    </location>
</feature>
<evidence type="ECO:0000313" key="7">
    <source>
        <dbReference type="Proteomes" id="UP001152797"/>
    </source>
</evidence>
<evidence type="ECO:0000256" key="1">
    <source>
        <dbReference type="ARBA" id="ARBA00022837"/>
    </source>
</evidence>
<dbReference type="Gene3D" id="3.40.366.10">
    <property type="entry name" value="Malonyl-Coenzyme A Acyl Carrier Protein, domain 2"/>
    <property type="match status" value="1"/>
</dbReference>
<dbReference type="EMBL" id="CAMXCT030002648">
    <property type="protein sequence ID" value="CAL4786871.1"/>
    <property type="molecule type" value="Genomic_DNA"/>
</dbReference>
<feature type="domain" description="EF-hand" evidence="3">
    <location>
        <begin position="396"/>
        <end position="431"/>
    </location>
</feature>
<feature type="domain" description="EF-hand" evidence="3">
    <location>
        <begin position="432"/>
        <end position="467"/>
    </location>
</feature>
<dbReference type="PROSITE" id="PS50222">
    <property type="entry name" value="EF_HAND_2"/>
    <property type="match status" value="4"/>
</dbReference>
<dbReference type="PANTHER" id="PTHR47170">
    <property type="entry name" value="MALONYL-COA ACP TRANSACYLASE, ACP-BINDING"/>
    <property type="match status" value="1"/>
</dbReference>
<dbReference type="Pfam" id="PF00698">
    <property type="entry name" value="Acyl_transf_1"/>
    <property type="match status" value="1"/>
</dbReference>
<dbReference type="AlphaFoldDB" id="A0A9P1G3F7"/>
<dbReference type="InterPro" id="IPR002048">
    <property type="entry name" value="EF_hand_dom"/>
</dbReference>
<dbReference type="SUPFAM" id="SSF47473">
    <property type="entry name" value="EF-hand"/>
    <property type="match status" value="2"/>
</dbReference>
<dbReference type="Proteomes" id="UP001152797">
    <property type="component" value="Unassembled WGS sequence"/>
</dbReference>
<dbReference type="InterPro" id="IPR011992">
    <property type="entry name" value="EF-hand-dom_pair"/>
</dbReference>
<evidence type="ECO:0000256" key="2">
    <source>
        <dbReference type="SAM" id="MobiDB-lite"/>
    </source>
</evidence>
<protein>
    <submittedName>
        <fullName evidence="6">Malonyl-CoA-acyl carrier protein transacylase, mitochondrial</fullName>
    </submittedName>
</protein>
<evidence type="ECO:0000313" key="4">
    <source>
        <dbReference type="EMBL" id="CAI3999559.1"/>
    </source>
</evidence>
<reference evidence="5" key="2">
    <citation type="submission" date="2024-04" db="EMBL/GenBank/DDBJ databases">
        <authorList>
            <person name="Chen Y."/>
            <person name="Shah S."/>
            <person name="Dougan E. K."/>
            <person name="Thang M."/>
            <person name="Chan C."/>
        </authorList>
    </citation>
    <scope>NUCLEOTIDE SEQUENCE [LARGE SCALE GENOMIC DNA]</scope>
</reference>
<dbReference type="Pfam" id="PF13202">
    <property type="entry name" value="EF-hand_5"/>
    <property type="match status" value="1"/>
</dbReference>
<sequence>MMLQWLSGGLGVYMAPMLQVNRALHQQMKPRLEHWGPAWLRQRQLLQIARVAEAAGNPTRYLQDARQIQQLATAILRGLGADTFGHFNSLTARGADSLAARFRSIVQVAQYAAYHLDEQVPESWRILLCARALELELEEAELETFEALTLLPPAVEDDEDDDLEEVAGRSRTAEVDMEVGAEVVEAKEEDEEEEEKKEKKEKEKAGSDGFSYKKAFFFPGQGAQSVGMCKELVEVPKAKEMFETASDIVGYDLLDCCINGPKEELDRTAVSQPAIFVASMAAVEKLRAEGGAADIEDATVAMGLSLGEYSNLDSKPSCHSWRCVEFRRRIESGNPDVMMNKDRDELMLLLLALAKSGVASPVPQPVPPAPPVPQPVPQAAHGSDEEDLSLSSISDLTKPDLWYIFIQADHNEDGKLSKPEFFNFAAHYREEIERAMYEKASEELDLDKDGTLSREEVEKNLATWDIDGFPQELERVRNLEKEKFKIADADGNGKLEGEELVNMYGHGVSDQVMEAEAKSVMESKDLDKDGKLNQKEFWYDYLRPEEDHEEEPYDRNETFHSLDGNGDGFIDMHELKMWEGGYFFLEDAIDKILIMADKDEDGEATFQELADAWHDIELSGVQLPLKGIIVRALGEHEADGRASEL</sequence>
<reference evidence="4" key="1">
    <citation type="submission" date="2022-10" db="EMBL/GenBank/DDBJ databases">
        <authorList>
            <person name="Chen Y."/>
            <person name="Dougan E. K."/>
            <person name="Chan C."/>
            <person name="Rhodes N."/>
            <person name="Thang M."/>
        </authorList>
    </citation>
    <scope>NUCLEOTIDE SEQUENCE</scope>
</reference>
<dbReference type="InterPro" id="IPR014043">
    <property type="entry name" value="Acyl_transferase_dom"/>
</dbReference>